<keyword evidence="4" id="KW-1185">Reference proteome</keyword>
<feature type="domain" description="Helicase HerA-like C-terminal" evidence="2">
    <location>
        <begin position="12"/>
        <end position="516"/>
    </location>
</feature>
<dbReference type="Proteomes" id="UP000529946">
    <property type="component" value="Unassembled WGS sequence"/>
</dbReference>
<protein>
    <recommendedName>
        <fullName evidence="2">Helicase HerA-like C-terminal domain-containing protein</fullName>
    </recommendedName>
</protein>
<feature type="region of interest" description="Disordered" evidence="1">
    <location>
        <begin position="445"/>
        <end position="489"/>
    </location>
</feature>
<sequence>MTDPASFLFLGQSDKPERLLFNRANRHGVVAGATGTGKTVTLQIMAQGFSDAGVPVFCADVKGDLSGICMPGAPNEKLLARGAEMGLTLQPKAAPVVFWDLYGLKGHSIRTTVSEIGPLLLARMLNLNEVQEGVLSVIFHVADKEGLLLLDLDDLRSMLVYVGENAERIGREVGNVAPASIAAIQRSILQLEQQGGTSFFGEPALRLEDMMRTGLDGRGQVNVLDATKLMGSPRLYAAFLLWLLSELFEQLPEVGDPDKPRLVFFFDEAHLLFNDTPPALREKVEQVVRLIRSKGVGVYFVTQNPADIPDSVLAQLGNRIQHALRAYTPAEQRGLKAASESFRANPAFDTADAIQALGVGEALVSTLDEKGAPNVVANTKIRPPDSRLGPATDAERAAVMAASPVRGIYDTPVDRESAEEILAARRGEADQAAAQAAAAEARAKSDAAAAKDAQKAADARAKEQVRHDREAARAQTPARRSNRQTPMEAMTKSMMRTAGSTLTRELLRGLLGGLKRR</sequence>
<reference evidence="3 4" key="1">
    <citation type="submission" date="2020-08" db="EMBL/GenBank/DDBJ databases">
        <title>Genomic Encyclopedia of Type Strains, Phase IV (KMG-IV): sequencing the most valuable type-strain genomes for metagenomic binning, comparative biology and taxonomic classification.</title>
        <authorList>
            <person name="Goeker M."/>
        </authorList>
    </citation>
    <scope>NUCLEOTIDE SEQUENCE [LARGE SCALE GENOMIC DNA]</scope>
    <source>
        <strain evidence="3 4">DSM 23960</strain>
    </source>
</reference>
<dbReference type="AlphaFoldDB" id="A0A7W6JAE6"/>
<dbReference type="Gene3D" id="3.40.50.300">
    <property type="entry name" value="P-loop containing nucleotide triphosphate hydrolases"/>
    <property type="match status" value="2"/>
</dbReference>
<dbReference type="InterPro" id="IPR033186">
    <property type="entry name" value="HerA_C"/>
</dbReference>
<dbReference type="RefSeq" id="WP_183202180.1">
    <property type="nucleotide sequence ID" value="NZ_BAAAER010000002.1"/>
</dbReference>
<name>A0A7W6JAE6_9CAUL</name>
<accession>A0A7W6JAE6</accession>
<dbReference type="PANTHER" id="PTHR30121">
    <property type="entry name" value="UNCHARACTERIZED PROTEIN YJGR-RELATED"/>
    <property type="match status" value="1"/>
</dbReference>
<dbReference type="CDD" id="cd01127">
    <property type="entry name" value="TrwB_TraG_TraD_VirD4"/>
    <property type="match status" value="1"/>
</dbReference>
<dbReference type="InterPro" id="IPR027417">
    <property type="entry name" value="P-loop_NTPase"/>
</dbReference>
<dbReference type="PANTHER" id="PTHR30121:SF6">
    <property type="entry name" value="SLR6007 PROTEIN"/>
    <property type="match status" value="1"/>
</dbReference>
<organism evidence="3 4">
    <name type="scientific">Brevundimonas lenta</name>
    <dbReference type="NCBI Taxonomy" id="424796"/>
    <lineage>
        <taxon>Bacteria</taxon>
        <taxon>Pseudomonadati</taxon>
        <taxon>Pseudomonadota</taxon>
        <taxon>Alphaproteobacteria</taxon>
        <taxon>Caulobacterales</taxon>
        <taxon>Caulobacteraceae</taxon>
        <taxon>Brevundimonas</taxon>
    </lineage>
</organism>
<proteinExistence type="predicted"/>
<dbReference type="EMBL" id="JACIDM010000001">
    <property type="protein sequence ID" value="MBB4081474.1"/>
    <property type="molecule type" value="Genomic_DNA"/>
</dbReference>
<dbReference type="SUPFAM" id="SSF52540">
    <property type="entry name" value="P-loop containing nucleoside triphosphate hydrolases"/>
    <property type="match status" value="1"/>
</dbReference>
<evidence type="ECO:0000259" key="2">
    <source>
        <dbReference type="Pfam" id="PF05872"/>
    </source>
</evidence>
<dbReference type="InterPro" id="IPR051162">
    <property type="entry name" value="T4SS_component"/>
</dbReference>
<comment type="caution">
    <text evidence="3">The sequence shown here is derived from an EMBL/GenBank/DDBJ whole genome shotgun (WGS) entry which is preliminary data.</text>
</comment>
<evidence type="ECO:0000313" key="3">
    <source>
        <dbReference type="EMBL" id="MBB4081474.1"/>
    </source>
</evidence>
<gene>
    <name evidence="3" type="ORF">GGR12_000313</name>
</gene>
<evidence type="ECO:0000256" key="1">
    <source>
        <dbReference type="SAM" id="MobiDB-lite"/>
    </source>
</evidence>
<evidence type="ECO:0000313" key="4">
    <source>
        <dbReference type="Proteomes" id="UP000529946"/>
    </source>
</evidence>
<feature type="compositionally biased region" description="Basic and acidic residues" evidence="1">
    <location>
        <begin position="452"/>
        <end position="472"/>
    </location>
</feature>
<dbReference type="Pfam" id="PF05872">
    <property type="entry name" value="HerA_C"/>
    <property type="match status" value="1"/>
</dbReference>